<dbReference type="AlphaFoldDB" id="A0A8F5VN47"/>
<dbReference type="GO" id="GO:0016020">
    <property type="term" value="C:membrane"/>
    <property type="evidence" value="ECO:0007669"/>
    <property type="project" value="UniProtKB-SubCell"/>
</dbReference>
<keyword evidence="5 6" id="KW-0472">Membrane</keyword>
<dbReference type="OrthoDB" id="117970at2157"/>
<feature type="transmembrane region" description="Helical" evidence="6">
    <location>
        <begin position="249"/>
        <end position="267"/>
    </location>
</feature>
<organism evidence="8 9">
    <name type="scientific">Methanospirillum hungatei</name>
    <dbReference type="NCBI Taxonomy" id="2203"/>
    <lineage>
        <taxon>Archaea</taxon>
        <taxon>Methanobacteriati</taxon>
        <taxon>Methanobacteriota</taxon>
        <taxon>Stenosarchaea group</taxon>
        <taxon>Methanomicrobia</taxon>
        <taxon>Methanomicrobiales</taxon>
        <taxon>Methanospirillaceae</taxon>
        <taxon>Methanospirillum</taxon>
    </lineage>
</organism>
<sequence length="399" mass="42990">MTANTAFHVDKATRNRIYFSLYGAVFSAMIGVGIVIPLLPRYAVTLGATGIWIGAIFSAFAISRLIFLPLFGKISDTIGRKRLIVYGLCAYTVLSLLYLLAGSVYEITALRFFHGMASAMILPIALAYINDIAPIGEEGKFIGSFVSSIYLGMSFGPFIGGVIMDLLSMNAVFFAMAFFSLLALVTSILYLPDIQTGPAIKTSFREIIFHKNLQGPVLYQLMYALANGTFMVFLPILAIQDPLISASEIGVIILVSVLTTPIFQHFFSRIADSFRRYHLIALGVTMIGASLLVIPVVQGLSAYLLSAVLLGVGRGISLPSLFALVSCAGREIGQGSASGMVNMSLAIGLIVAPLLSGVIMDLSGIDMVFYVSGVMSLFCTGIFIRLNNREERSENPMTC</sequence>
<feature type="transmembrane region" description="Helical" evidence="6">
    <location>
        <begin position="111"/>
        <end position="129"/>
    </location>
</feature>
<gene>
    <name evidence="8" type="ORF">KSK55_05545</name>
</gene>
<proteinExistence type="predicted"/>
<feature type="transmembrane region" description="Helical" evidence="6">
    <location>
        <begin position="303"/>
        <end position="325"/>
    </location>
</feature>
<evidence type="ECO:0000256" key="1">
    <source>
        <dbReference type="ARBA" id="ARBA00004141"/>
    </source>
</evidence>
<dbReference type="InterPro" id="IPR050930">
    <property type="entry name" value="MFS_Vesicular_Transporter"/>
</dbReference>
<name>A0A8F5VN47_METHU</name>
<feature type="transmembrane region" description="Helical" evidence="6">
    <location>
        <begin position="83"/>
        <end position="105"/>
    </location>
</feature>
<keyword evidence="3 6" id="KW-0812">Transmembrane</keyword>
<evidence type="ECO:0000256" key="2">
    <source>
        <dbReference type="ARBA" id="ARBA00022448"/>
    </source>
</evidence>
<feature type="transmembrane region" description="Helical" evidence="6">
    <location>
        <begin position="170"/>
        <end position="191"/>
    </location>
</feature>
<evidence type="ECO:0000256" key="6">
    <source>
        <dbReference type="SAM" id="Phobius"/>
    </source>
</evidence>
<feature type="domain" description="Major facilitator superfamily (MFS) profile" evidence="7">
    <location>
        <begin position="17"/>
        <end position="391"/>
    </location>
</feature>
<dbReference type="GO" id="GO:0022857">
    <property type="term" value="F:transmembrane transporter activity"/>
    <property type="evidence" value="ECO:0007669"/>
    <property type="project" value="InterPro"/>
</dbReference>
<comment type="subcellular location">
    <subcellularLocation>
        <location evidence="1">Membrane</location>
        <topology evidence="1">Multi-pass membrane protein</topology>
    </subcellularLocation>
</comment>
<evidence type="ECO:0000256" key="4">
    <source>
        <dbReference type="ARBA" id="ARBA00022989"/>
    </source>
</evidence>
<feature type="transmembrane region" description="Helical" evidence="6">
    <location>
        <begin position="217"/>
        <end position="237"/>
    </location>
</feature>
<dbReference type="PANTHER" id="PTHR23506:SF23">
    <property type="entry name" value="GH10249P"/>
    <property type="match status" value="1"/>
</dbReference>
<feature type="transmembrane region" description="Helical" evidence="6">
    <location>
        <begin position="21"/>
        <end position="39"/>
    </location>
</feature>
<dbReference type="InterPro" id="IPR011701">
    <property type="entry name" value="MFS"/>
</dbReference>
<feature type="transmembrane region" description="Helical" evidence="6">
    <location>
        <begin position="51"/>
        <end position="71"/>
    </location>
</feature>
<protein>
    <submittedName>
        <fullName evidence="8">MFS transporter</fullName>
    </submittedName>
</protein>
<dbReference type="PROSITE" id="PS50850">
    <property type="entry name" value="MFS"/>
    <property type="match status" value="1"/>
</dbReference>
<feature type="transmembrane region" description="Helical" evidence="6">
    <location>
        <begin position="279"/>
        <end position="297"/>
    </location>
</feature>
<reference evidence="8 9" key="1">
    <citation type="submission" date="2021-06" db="EMBL/GenBank/DDBJ databases">
        <title>Complete genome sequence of the secondary alcohol utilizing methanogen Methanospirillum hungatei strain GP1.</title>
        <authorList>
            <person name="Day L.A."/>
            <person name="Costa K.C."/>
        </authorList>
    </citation>
    <scope>NUCLEOTIDE SEQUENCE [LARGE SCALE GENOMIC DNA]</scope>
    <source>
        <strain evidence="8 9">GP1</strain>
    </source>
</reference>
<keyword evidence="4 6" id="KW-1133">Transmembrane helix</keyword>
<evidence type="ECO:0000256" key="5">
    <source>
        <dbReference type="ARBA" id="ARBA00023136"/>
    </source>
</evidence>
<evidence type="ECO:0000313" key="8">
    <source>
        <dbReference type="EMBL" id="QXO95854.1"/>
    </source>
</evidence>
<feature type="transmembrane region" description="Helical" evidence="6">
    <location>
        <begin position="337"/>
        <end position="355"/>
    </location>
</feature>
<dbReference type="Proteomes" id="UP000694228">
    <property type="component" value="Chromosome"/>
</dbReference>
<evidence type="ECO:0000259" key="7">
    <source>
        <dbReference type="PROSITE" id="PS50850"/>
    </source>
</evidence>
<dbReference type="CDD" id="cd17325">
    <property type="entry name" value="MFS_MdtG_SLC18_like"/>
    <property type="match status" value="1"/>
</dbReference>
<evidence type="ECO:0000256" key="3">
    <source>
        <dbReference type="ARBA" id="ARBA00022692"/>
    </source>
</evidence>
<keyword evidence="2" id="KW-0813">Transport</keyword>
<accession>A0A8F5VN47</accession>
<dbReference type="PANTHER" id="PTHR23506">
    <property type="entry name" value="GH10249P"/>
    <property type="match status" value="1"/>
</dbReference>
<evidence type="ECO:0000313" key="9">
    <source>
        <dbReference type="Proteomes" id="UP000694228"/>
    </source>
</evidence>
<dbReference type="InterPro" id="IPR020846">
    <property type="entry name" value="MFS_dom"/>
</dbReference>
<dbReference type="EMBL" id="CP077107">
    <property type="protein sequence ID" value="QXO95854.1"/>
    <property type="molecule type" value="Genomic_DNA"/>
</dbReference>
<feature type="transmembrane region" description="Helical" evidence="6">
    <location>
        <begin position="367"/>
        <end position="386"/>
    </location>
</feature>
<feature type="transmembrane region" description="Helical" evidence="6">
    <location>
        <begin position="141"/>
        <end position="164"/>
    </location>
</feature>
<dbReference type="Pfam" id="PF07690">
    <property type="entry name" value="MFS_1"/>
    <property type="match status" value="2"/>
</dbReference>